<proteinExistence type="predicted"/>
<reference evidence="2" key="1">
    <citation type="submission" date="2018-06" db="EMBL/GenBank/DDBJ databases">
        <authorList>
            <person name="Zhirakovskaya E."/>
        </authorList>
    </citation>
    <scope>NUCLEOTIDE SEQUENCE</scope>
</reference>
<keyword evidence="1" id="KW-0812">Transmembrane</keyword>
<name>A0A3B0SLQ3_9ZZZZ</name>
<dbReference type="EMBL" id="UOEI01000358">
    <property type="protein sequence ID" value="VAW03212.1"/>
    <property type="molecule type" value="Genomic_DNA"/>
</dbReference>
<evidence type="ECO:0000256" key="1">
    <source>
        <dbReference type="SAM" id="Phobius"/>
    </source>
</evidence>
<evidence type="ECO:0000313" key="2">
    <source>
        <dbReference type="EMBL" id="VAW03212.1"/>
    </source>
</evidence>
<organism evidence="2">
    <name type="scientific">hydrothermal vent metagenome</name>
    <dbReference type="NCBI Taxonomy" id="652676"/>
    <lineage>
        <taxon>unclassified sequences</taxon>
        <taxon>metagenomes</taxon>
        <taxon>ecological metagenomes</taxon>
    </lineage>
</organism>
<accession>A0A3B0SLQ3</accession>
<dbReference type="AlphaFoldDB" id="A0A3B0SLQ3"/>
<keyword evidence="1" id="KW-0472">Membrane</keyword>
<sequence length="133" mass="14538">MNTTGYRVTYALLGIALAAIIGGSIFLIPAGSPEQLPDAVERYAPGDGDLAINPVKVMIDLKPNYEARFVIDGVPIPQDQVNSIFETGRHEFEPREGKVIERWTPGEHTVVVSWLGGTRSTDAGSLVWTFRVQ</sequence>
<feature type="transmembrane region" description="Helical" evidence="1">
    <location>
        <begin position="6"/>
        <end position="28"/>
    </location>
</feature>
<protein>
    <recommendedName>
        <fullName evidence="3">CopC domain-containing protein</fullName>
    </recommendedName>
</protein>
<evidence type="ECO:0008006" key="3">
    <source>
        <dbReference type="Google" id="ProtNLM"/>
    </source>
</evidence>
<gene>
    <name evidence="2" type="ORF">MNBD_ACTINO01-778</name>
</gene>
<keyword evidence="1" id="KW-1133">Transmembrane helix</keyword>